<feature type="region of interest" description="Disordered" evidence="3">
    <location>
        <begin position="1"/>
        <end position="48"/>
    </location>
</feature>
<dbReference type="Proteomes" id="UP001530400">
    <property type="component" value="Unassembled WGS sequence"/>
</dbReference>
<name>A0ABD3MNA8_9STRA</name>
<accession>A0ABD3MNA8</accession>
<feature type="compositionally biased region" description="Polar residues" evidence="3">
    <location>
        <begin position="1"/>
        <end position="13"/>
    </location>
</feature>
<dbReference type="EMBL" id="JALLPJ020001410">
    <property type="protein sequence ID" value="KAL3764972.1"/>
    <property type="molecule type" value="Genomic_DNA"/>
</dbReference>
<dbReference type="SMART" id="SM00248">
    <property type="entry name" value="ANK"/>
    <property type="match status" value="6"/>
</dbReference>
<sequence>METNSSQNNNPDESSAMPPNIAPSAASIASAAPAEASSSSHTRQPSLDMESLLRQWGGASVETNEIIDESISPFNNSMAVLPSVVVAAAPLAMPTDDNIEGGLPPPFLGRSHSTTPNENHHTDGTADTLHRRIASTGGDRLLTLPSIPFSTNNNPTPNPAPSGEELHAAARITDWSLVLTLSKSPKSSILAKYRGPDGWTALHHACSRRCPHPDVIEALLKAHPHALVQVDDRGWTPLHHASRFKAPKEVVRLLLRCYTDLGERCAKIRCSQGRSALYYAMRYEAPLGVVELLLQADPMAVLDEDRDGLCPLSLVWDGYANGFGGKRDLKALLRKFEGEHEHTHQQQNENFQQGEELAMAEKRVKEAILVRDTPALRELQSKWRIVNNLLRAYFHFPVQTLDSAIQDTSHGGKKWRILHAVSAIKCHHTLFLLARALHPEQAGEVDQNDLLAHESNSRKPQSPEETTLSNRTALHFAAMSPLSGKDGRNVIKTLISLNPDAPRQTDGYGSLPLHLMAENEHKIHWVHDGFRDVYDAYQEASSCRDGLGRTPLHCATGCSRRYSNTAHHSGSHEEGAAAVSQQQQQQQLPPNAPPRDFNLAARNAASVILNLVIVNQAAASIADNTGRLPLHYIAEHGEEWSNDATSILAAHPAAARTRAGSVAYNQLPLHMAASNPDAHPSLIMNIVNSNPRAASLVDGSGRLPLHMACDSGRTTWDRGIESIYTAYHAAISVAEESPRAWTVLHTAAASHSAGQDLIENVLSLNPGAASMPDGEGRYPLHLACAAGRHWEGGGLRILFEADPSVALMEDGNGFLPFHIVAMKKPCLTDNRSRDGGIEDEDGDEGVATNEEEDLASMEVLFNLLIAQPSTVQLR</sequence>
<comment type="caution">
    <text evidence="4">The sequence shown here is derived from an EMBL/GenBank/DDBJ whole genome shotgun (WGS) entry which is preliminary data.</text>
</comment>
<dbReference type="Pfam" id="PF12796">
    <property type="entry name" value="Ank_2"/>
    <property type="match status" value="1"/>
</dbReference>
<reference evidence="4 5" key="1">
    <citation type="submission" date="2024-10" db="EMBL/GenBank/DDBJ databases">
        <title>Updated reference genomes for cyclostephanoid diatoms.</title>
        <authorList>
            <person name="Roberts W.R."/>
            <person name="Alverson A.J."/>
        </authorList>
    </citation>
    <scope>NUCLEOTIDE SEQUENCE [LARGE SCALE GENOMIC DNA]</scope>
    <source>
        <strain evidence="4 5">AJA010-31</strain>
    </source>
</reference>
<dbReference type="PANTHER" id="PTHR24153:SF8">
    <property type="entry name" value="FORKED, ISOFORM F"/>
    <property type="match status" value="1"/>
</dbReference>
<gene>
    <name evidence="4" type="ORF">ACHAWO_000198</name>
</gene>
<keyword evidence="5" id="KW-1185">Reference proteome</keyword>
<dbReference type="AlphaFoldDB" id="A0ABD3MNA8"/>
<keyword evidence="1" id="KW-0677">Repeat</keyword>
<organism evidence="4 5">
    <name type="scientific">Cyclotella atomus</name>
    <dbReference type="NCBI Taxonomy" id="382360"/>
    <lineage>
        <taxon>Eukaryota</taxon>
        <taxon>Sar</taxon>
        <taxon>Stramenopiles</taxon>
        <taxon>Ochrophyta</taxon>
        <taxon>Bacillariophyta</taxon>
        <taxon>Coscinodiscophyceae</taxon>
        <taxon>Thalassiosirophycidae</taxon>
        <taxon>Stephanodiscales</taxon>
        <taxon>Stephanodiscaceae</taxon>
        <taxon>Cyclotella</taxon>
    </lineage>
</organism>
<feature type="region of interest" description="Disordered" evidence="3">
    <location>
        <begin position="107"/>
        <end position="127"/>
    </location>
</feature>
<dbReference type="SUPFAM" id="SSF48403">
    <property type="entry name" value="Ankyrin repeat"/>
    <property type="match status" value="2"/>
</dbReference>
<feature type="compositionally biased region" description="Low complexity" evidence="3">
    <location>
        <begin position="14"/>
        <end position="40"/>
    </location>
</feature>
<dbReference type="PANTHER" id="PTHR24153">
    <property type="entry name" value="ESPIN"/>
    <property type="match status" value="1"/>
</dbReference>
<keyword evidence="2" id="KW-0040">ANK repeat</keyword>
<dbReference type="Gene3D" id="1.25.40.20">
    <property type="entry name" value="Ankyrin repeat-containing domain"/>
    <property type="match status" value="3"/>
</dbReference>
<evidence type="ECO:0000256" key="3">
    <source>
        <dbReference type="SAM" id="MobiDB-lite"/>
    </source>
</evidence>
<dbReference type="InterPro" id="IPR002110">
    <property type="entry name" value="Ankyrin_rpt"/>
</dbReference>
<protein>
    <submittedName>
        <fullName evidence="4">Uncharacterized protein</fullName>
    </submittedName>
</protein>
<evidence type="ECO:0000313" key="5">
    <source>
        <dbReference type="Proteomes" id="UP001530400"/>
    </source>
</evidence>
<feature type="region of interest" description="Disordered" evidence="3">
    <location>
        <begin position="562"/>
        <end position="596"/>
    </location>
</feature>
<evidence type="ECO:0000313" key="4">
    <source>
        <dbReference type="EMBL" id="KAL3764972.1"/>
    </source>
</evidence>
<dbReference type="InterPro" id="IPR052420">
    <property type="entry name" value="Espin/Espin-like"/>
</dbReference>
<proteinExistence type="predicted"/>
<feature type="compositionally biased region" description="Basic and acidic residues" evidence="3">
    <location>
        <begin position="118"/>
        <end position="127"/>
    </location>
</feature>
<dbReference type="InterPro" id="IPR036770">
    <property type="entry name" value="Ankyrin_rpt-contain_sf"/>
</dbReference>
<evidence type="ECO:0000256" key="2">
    <source>
        <dbReference type="ARBA" id="ARBA00023043"/>
    </source>
</evidence>
<evidence type="ECO:0000256" key="1">
    <source>
        <dbReference type="ARBA" id="ARBA00022737"/>
    </source>
</evidence>